<dbReference type="Pfam" id="PF00749">
    <property type="entry name" value="tRNA-synt_1c"/>
    <property type="match status" value="1"/>
</dbReference>
<reference evidence="9 10" key="1">
    <citation type="submission" date="2019-07" db="EMBL/GenBank/DDBJ databases">
        <title>Whole genome shotgun sequence of Chitinophaga cymbidii NBRC 109752.</title>
        <authorList>
            <person name="Hosoyama A."/>
            <person name="Uohara A."/>
            <person name="Ohji S."/>
            <person name="Ichikawa N."/>
        </authorList>
    </citation>
    <scope>NUCLEOTIDE SEQUENCE [LARGE SCALE GENOMIC DNA]</scope>
    <source>
        <strain evidence="9 10">NBRC 109752</strain>
    </source>
</reference>
<dbReference type="Gene3D" id="3.40.50.620">
    <property type="entry name" value="HUPs"/>
    <property type="match status" value="1"/>
</dbReference>
<evidence type="ECO:0000256" key="6">
    <source>
        <dbReference type="ARBA" id="ARBA00023146"/>
    </source>
</evidence>
<dbReference type="InterPro" id="IPR014729">
    <property type="entry name" value="Rossmann-like_a/b/a_fold"/>
</dbReference>
<dbReference type="Proteomes" id="UP000321436">
    <property type="component" value="Unassembled WGS sequence"/>
</dbReference>
<evidence type="ECO:0000259" key="8">
    <source>
        <dbReference type="Pfam" id="PF00749"/>
    </source>
</evidence>
<dbReference type="GO" id="GO:0006424">
    <property type="term" value="P:glutamyl-tRNA aminoacylation"/>
    <property type="evidence" value="ECO:0007669"/>
    <property type="project" value="TreeGrafter"/>
</dbReference>
<keyword evidence="4" id="KW-0862">Zinc</keyword>
<evidence type="ECO:0000256" key="1">
    <source>
        <dbReference type="ARBA" id="ARBA00022598"/>
    </source>
</evidence>
<evidence type="ECO:0000313" key="9">
    <source>
        <dbReference type="EMBL" id="GEP94472.1"/>
    </source>
</evidence>
<evidence type="ECO:0000256" key="5">
    <source>
        <dbReference type="ARBA" id="ARBA00022840"/>
    </source>
</evidence>
<dbReference type="InterPro" id="IPR020058">
    <property type="entry name" value="Glu/Gln-tRNA-synth_Ib_cat-dom"/>
</dbReference>
<dbReference type="AlphaFoldDB" id="A0A512RFJ6"/>
<organism evidence="9 10">
    <name type="scientific">Chitinophaga cymbidii</name>
    <dbReference type="NCBI Taxonomy" id="1096750"/>
    <lineage>
        <taxon>Bacteria</taxon>
        <taxon>Pseudomonadati</taxon>
        <taxon>Bacteroidota</taxon>
        <taxon>Chitinophagia</taxon>
        <taxon>Chitinophagales</taxon>
        <taxon>Chitinophagaceae</taxon>
        <taxon>Chitinophaga</taxon>
    </lineage>
</organism>
<dbReference type="InterPro" id="IPR049940">
    <property type="entry name" value="GluQ/Sye"/>
</dbReference>
<evidence type="ECO:0000256" key="4">
    <source>
        <dbReference type="ARBA" id="ARBA00022833"/>
    </source>
</evidence>
<evidence type="ECO:0000256" key="3">
    <source>
        <dbReference type="ARBA" id="ARBA00022741"/>
    </source>
</evidence>
<keyword evidence="10" id="KW-1185">Reference proteome</keyword>
<dbReference type="PANTHER" id="PTHR43311">
    <property type="entry name" value="GLUTAMATE--TRNA LIGASE"/>
    <property type="match status" value="1"/>
</dbReference>
<keyword evidence="1 7" id="KW-0436">Ligase</keyword>
<comment type="similarity">
    <text evidence="7">Belongs to the class-I aminoacyl-tRNA synthetase family.</text>
</comment>
<keyword evidence="3 7" id="KW-0547">Nucleotide-binding</keyword>
<dbReference type="PANTHER" id="PTHR43311:SF1">
    <property type="entry name" value="GLUTAMYL-Q TRNA(ASP) SYNTHETASE"/>
    <property type="match status" value="1"/>
</dbReference>
<keyword evidence="7" id="KW-0648">Protein biosynthesis</keyword>
<dbReference type="PROSITE" id="PS00178">
    <property type="entry name" value="AA_TRNA_LIGASE_I"/>
    <property type="match status" value="1"/>
</dbReference>
<dbReference type="InterPro" id="IPR000924">
    <property type="entry name" value="Glu/Gln-tRNA-synth"/>
</dbReference>
<protein>
    <submittedName>
        <fullName evidence="9">tRNA glutamyl-Q(34) synthetase GluQRS</fullName>
    </submittedName>
</protein>
<dbReference type="SUPFAM" id="SSF52374">
    <property type="entry name" value="Nucleotidylyl transferase"/>
    <property type="match status" value="1"/>
</dbReference>
<dbReference type="GO" id="GO:0004818">
    <property type="term" value="F:glutamate-tRNA ligase activity"/>
    <property type="evidence" value="ECO:0007669"/>
    <property type="project" value="TreeGrafter"/>
</dbReference>
<feature type="domain" description="Glutamyl/glutaminyl-tRNA synthetase class Ib catalytic" evidence="8">
    <location>
        <begin position="28"/>
        <end position="290"/>
    </location>
</feature>
<name>A0A512RFJ6_9BACT</name>
<gene>
    <name evidence="9" type="primary">glnS_1</name>
    <name evidence="9" type="ORF">CCY01nite_07320</name>
</gene>
<dbReference type="InterPro" id="IPR001412">
    <property type="entry name" value="aa-tRNA-synth_I_CS"/>
</dbReference>
<sequence>MNKYPNYPNPPTKMYFTAEMTAPQHITKTRLAPTPSGFLHLGNAFSFALTAALAQQASAKILLRIDDLDRERVEEKYVQDIFDTLHFLGIPWHEGPRDHHEYQSIYSQLHRLPLYNEALQQLKNSGMLFACECSRAQISNGIYPGTCRNKNLPLDGKNLNWRLRTNEEKTLTVRIPGGKSLASTLPAEMRDFVVRKKDGFPAYQLASLVDDRFFNVDLIVRGEDLWPSTLAQLYLADVLQYEKFRESIFYHHPLLLEAGDRKLSKSAGATSIQFLRKEGKTREDIYGMIAQMMQIKAPVSDYISLWEALIKEHPESGI</sequence>
<dbReference type="GO" id="GO:0005829">
    <property type="term" value="C:cytosol"/>
    <property type="evidence" value="ECO:0007669"/>
    <property type="project" value="TreeGrafter"/>
</dbReference>
<evidence type="ECO:0000256" key="7">
    <source>
        <dbReference type="RuleBase" id="RU363037"/>
    </source>
</evidence>
<accession>A0A512RFJ6</accession>
<keyword evidence="2" id="KW-0479">Metal-binding</keyword>
<comment type="caution">
    <text evidence="9">The sequence shown here is derived from an EMBL/GenBank/DDBJ whole genome shotgun (WGS) entry which is preliminary data.</text>
</comment>
<dbReference type="EMBL" id="BKAU01000001">
    <property type="protein sequence ID" value="GEP94472.1"/>
    <property type="molecule type" value="Genomic_DNA"/>
</dbReference>
<keyword evidence="6 7" id="KW-0030">Aminoacyl-tRNA synthetase</keyword>
<keyword evidence="5 7" id="KW-0067">ATP-binding</keyword>
<dbReference type="PRINTS" id="PR00987">
    <property type="entry name" value="TRNASYNTHGLU"/>
</dbReference>
<proteinExistence type="inferred from homology"/>
<evidence type="ECO:0000256" key="2">
    <source>
        <dbReference type="ARBA" id="ARBA00022723"/>
    </source>
</evidence>
<evidence type="ECO:0000313" key="10">
    <source>
        <dbReference type="Proteomes" id="UP000321436"/>
    </source>
</evidence>
<dbReference type="GO" id="GO:0005524">
    <property type="term" value="F:ATP binding"/>
    <property type="evidence" value="ECO:0007669"/>
    <property type="project" value="UniProtKB-KW"/>
</dbReference>